<dbReference type="STRING" id="307972.A0A2G8LLA9"/>
<dbReference type="Pfam" id="PF03881">
    <property type="entry name" value="Fructosamin_kin"/>
    <property type="match status" value="1"/>
</dbReference>
<dbReference type="InterPro" id="IPR011009">
    <property type="entry name" value="Kinase-like_dom_sf"/>
</dbReference>
<evidence type="ECO:0000256" key="3">
    <source>
        <dbReference type="PIRNR" id="PIRNR006221"/>
    </source>
</evidence>
<gene>
    <name evidence="4" type="ORF">BSL78_02034</name>
</gene>
<proteinExistence type="inferred from homology"/>
<evidence type="ECO:0000256" key="1">
    <source>
        <dbReference type="ARBA" id="ARBA00011961"/>
    </source>
</evidence>
<reference evidence="4 5" key="1">
    <citation type="journal article" date="2017" name="PLoS Biol.">
        <title>The sea cucumber genome provides insights into morphological evolution and visceral regeneration.</title>
        <authorList>
            <person name="Zhang X."/>
            <person name="Sun L."/>
            <person name="Yuan J."/>
            <person name="Sun Y."/>
            <person name="Gao Y."/>
            <person name="Zhang L."/>
            <person name="Li S."/>
            <person name="Dai H."/>
            <person name="Hamel J.F."/>
            <person name="Liu C."/>
            <person name="Yu Y."/>
            <person name="Liu S."/>
            <person name="Lin W."/>
            <person name="Guo K."/>
            <person name="Jin S."/>
            <person name="Xu P."/>
            <person name="Storey K.B."/>
            <person name="Huan P."/>
            <person name="Zhang T."/>
            <person name="Zhou Y."/>
            <person name="Zhang J."/>
            <person name="Lin C."/>
            <person name="Li X."/>
            <person name="Xing L."/>
            <person name="Huo D."/>
            <person name="Sun M."/>
            <person name="Wang L."/>
            <person name="Mercier A."/>
            <person name="Li F."/>
            <person name="Yang H."/>
            <person name="Xiang J."/>
        </authorList>
    </citation>
    <scope>NUCLEOTIDE SEQUENCE [LARGE SCALE GENOMIC DNA]</scope>
    <source>
        <strain evidence="4">Shaxun</strain>
        <tissue evidence="4">Muscle</tissue>
    </source>
</reference>
<keyword evidence="3" id="KW-0808">Transferase</keyword>
<comment type="similarity">
    <text evidence="3">Belongs to the fructosamine kinase family.</text>
</comment>
<organism evidence="4 5">
    <name type="scientific">Stichopus japonicus</name>
    <name type="common">Sea cucumber</name>
    <dbReference type="NCBI Taxonomy" id="307972"/>
    <lineage>
        <taxon>Eukaryota</taxon>
        <taxon>Metazoa</taxon>
        <taxon>Echinodermata</taxon>
        <taxon>Eleutherozoa</taxon>
        <taxon>Echinozoa</taxon>
        <taxon>Holothuroidea</taxon>
        <taxon>Aspidochirotacea</taxon>
        <taxon>Aspidochirotida</taxon>
        <taxon>Stichopodidae</taxon>
        <taxon>Apostichopus</taxon>
    </lineage>
</organism>
<dbReference type="Proteomes" id="UP000230750">
    <property type="component" value="Unassembled WGS sequence"/>
</dbReference>
<dbReference type="Gene3D" id="3.30.200.20">
    <property type="entry name" value="Phosphorylase Kinase, domain 1"/>
    <property type="match status" value="1"/>
</dbReference>
<dbReference type="GO" id="GO:0102193">
    <property type="term" value="F:protein-ribulosamine 3-kinase activity"/>
    <property type="evidence" value="ECO:0007669"/>
    <property type="project" value="UniProtKB-EC"/>
</dbReference>
<dbReference type="SUPFAM" id="SSF56112">
    <property type="entry name" value="Protein kinase-like (PK-like)"/>
    <property type="match status" value="1"/>
</dbReference>
<dbReference type="AlphaFoldDB" id="A0A2G8LLA9"/>
<comment type="caution">
    <text evidence="4">The sequence shown here is derived from an EMBL/GenBank/DDBJ whole genome shotgun (WGS) entry which is preliminary data.</text>
</comment>
<keyword evidence="5" id="KW-1185">Reference proteome</keyword>
<dbReference type="PIRSF" id="PIRSF006221">
    <property type="entry name" value="Ketosamine-3-kinase"/>
    <property type="match status" value="1"/>
</dbReference>
<dbReference type="EC" id="2.7.1.172" evidence="1"/>
<dbReference type="GO" id="GO:0016301">
    <property type="term" value="F:kinase activity"/>
    <property type="evidence" value="ECO:0007669"/>
    <property type="project" value="UniProtKB-UniRule"/>
</dbReference>
<dbReference type="FunFam" id="3.90.1200.10:FF:000003">
    <property type="entry name" value="fructosamine-3-kinase isoform X1"/>
    <property type="match status" value="1"/>
</dbReference>
<name>A0A2G8LLA9_STIJA</name>
<protein>
    <recommendedName>
        <fullName evidence="1">protein-ribulosamine 3-kinase</fullName>
        <ecNumber evidence="1">2.7.1.172</ecNumber>
    </recommendedName>
</protein>
<evidence type="ECO:0000313" key="5">
    <source>
        <dbReference type="Proteomes" id="UP000230750"/>
    </source>
</evidence>
<sequence>MVEYLSKSNTNTEARQMFDGEEASLKALTETNTVRVPNPLRVCSHPDGSGAVFIMEHLDLKSLRSHSGKLGEQLARLHLHNNSLKQKEEKEESRVGGQFDDNTGTRKENCAVSDFGFPVTTCCGYLPQDNSWSSSWVNFYTNQKLGQQMDMVEKKCGDREARELWPQLQRQIPHLFEGVEVVPALLHGDLWGGNVGELETEPVIFDPTCFYGHSEYEFGITTMFGGFSSSFFSSYHKLIPKAAGFEERQQLYQLFHYLNHWNHFGSGYRSSSLSIMRKLIK</sequence>
<evidence type="ECO:0000313" key="4">
    <source>
        <dbReference type="EMBL" id="PIK61041.1"/>
    </source>
</evidence>
<dbReference type="EMBL" id="MRZV01000042">
    <property type="protein sequence ID" value="PIK61041.1"/>
    <property type="molecule type" value="Genomic_DNA"/>
</dbReference>
<accession>A0A2G8LLA9</accession>
<keyword evidence="3 4" id="KW-0418">Kinase</keyword>
<dbReference type="PANTHER" id="PTHR12149">
    <property type="entry name" value="FRUCTOSAMINE 3 KINASE-RELATED PROTEIN"/>
    <property type="match status" value="1"/>
</dbReference>
<comment type="catalytic activity">
    <reaction evidence="2">
        <text>N(6)-D-ribulosyl-L-lysyl-[protein] + ATP = N(6)-(3-O-phospho-D-ribulosyl)-L-lysyl-[protein] + ADP + H(+)</text>
        <dbReference type="Rhea" id="RHEA:48432"/>
        <dbReference type="Rhea" id="RHEA-COMP:12103"/>
        <dbReference type="Rhea" id="RHEA-COMP:12104"/>
        <dbReference type="ChEBI" id="CHEBI:15378"/>
        <dbReference type="ChEBI" id="CHEBI:30616"/>
        <dbReference type="ChEBI" id="CHEBI:90418"/>
        <dbReference type="ChEBI" id="CHEBI:90420"/>
        <dbReference type="ChEBI" id="CHEBI:456216"/>
        <dbReference type="EC" id="2.7.1.172"/>
    </reaction>
    <physiologicalReaction direction="left-to-right" evidence="2">
        <dbReference type="Rhea" id="RHEA:48433"/>
    </physiologicalReaction>
</comment>
<dbReference type="OrthoDB" id="5772781at2759"/>
<dbReference type="PANTHER" id="PTHR12149:SF8">
    <property type="entry name" value="PROTEIN-RIBULOSAMINE 3-KINASE"/>
    <property type="match status" value="1"/>
</dbReference>
<dbReference type="Gene3D" id="3.90.1200.10">
    <property type="match status" value="1"/>
</dbReference>
<dbReference type="InterPro" id="IPR016477">
    <property type="entry name" value="Fructo-/Ketosamine-3-kinase"/>
</dbReference>
<evidence type="ECO:0000256" key="2">
    <source>
        <dbReference type="ARBA" id="ARBA00048655"/>
    </source>
</evidence>